<feature type="transmembrane region" description="Helical" evidence="6">
    <location>
        <begin position="169"/>
        <end position="186"/>
    </location>
</feature>
<feature type="transmembrane region" description="Helical" evidence="6">
    <location>
        <begin position="352"/>
        <end position="372"/>
    </location>
</feature>
<gene>
    <name evidence="8" type="ORF">J2S49_000503</name>
</gene>
<dbReference type="Proteomes" id="UP001235966">
    <property type="component" value="Unassembled WGS sequence"/>
</dbReference>
<keyword evidence="5 6" id="KW-0472">Membrane</keyword>
<evidence type="ECO:0000256" key="6">
    <source>
        <dbReference type="SAM" id="Phobius"/>
    </source>
</evidence>
<feature type="transmembrane region" description="Helical" evidence="6">
    <location>
        <begin position="140"/>
        <end position="163"/>
    </location>
</feature>
<evidence type="ECO:0000256" key="1">
    <source>
        <dbReference type="ARBA" id="ARBA00004651"/>
    </source>
</evidence>
<evidence type="ECO:0000256" key="5">
    <source>
        <dbReference type="ARBA" id="ARBA00023136"/>
    </source>
</evidence>
<feature type="transmembrane region" description="Helical" evidence="6">
    <location>
        <begin position="317"/>
        <end position="340"/>
    </location>
</feature>
<feature type="transmembrane region" description="Helical" evidence="6">
    <location>
        <begin position="231"/>
        <end position="254"/>
    </location>
</feature>
<dbReference type="RefSeq" id="WP_278057808.1">
    <property type="nucleotide sequence ID" value="NZ_CP121247.1"/>
</dbReference>
<dbReference type="PANTHER" id="PTHR43385">
    <property type="entry name" value="RIBOFLAVIN TRANSPORTER RIBJ"/>
    <property type="match status" value="1"/>
</dbReference>
<keyword evidence="4 6" id="KW-1133">Transmembrane helix</keyword>
<organism evidence="8 9">
    <name type="scientific">Arcanobacterium wilhelmae</name>
    <dbReference type="NCBI Taxonomy" id="1803177"/>
    <lineage>
        <taxon>Bacteria</taxon>
        <taxon>Bacillati</taxon>
        <taxon>Actinomycetota</taxon>
        <taxon>Actinomycetes</taxon>
        <taxon>Actinomycetales</taxon>
        <taxon>Actinomycetaceae</taxon>
        <taxon>Arcanobacterium</taxon>
    </lineage>
</organism>
<evidence type="ECO:0000256" key="4">
    <source>
        <dbReference type="ARBA" id="ARBA00022989"/>
    </source>
</evidence>
<reference evidence="8 9" key="1">
    <citation type="submission" date="2023-07" db="EMBL/GenBank/DDBJ databases">
        <title>Sequencing the genomes of 1000 actinobacteria strains.</title>
        <authorList>
            <person name="Klenk H.-P."/>
        </authorList>
    </citation>
    <scope>NUCLEOTIDE SEQUENCE [LARGE SCALE GENOMIC DNA]</scope>
    <source>
        <strain evidence="8 9">DSM 102162</strain>
    </source>
</reference>
<dbReference type="Gene3D" id="1.20.1250.20">
    <property type="entry name" value="MFS general substrate transporter like domains"/>
    <property type="match status" value="2"/>
</dbReference>
<dbReference type="InterPro" id="IPR036259">
    <property type="entry name" value="MFS_trans_sf"/>
</dbReference>
<dbReference type="InterPro" id="IPR020846">
    <property type="entry name" value="MFS_dom"/>
</dbReference>
<dbReference type="Pfam" id="PF07690">
    <property type="entry name" value="MFS_1"/>
    <property type="match status" value="1"/>
</dbReference>
<keyword evidence="9" id="KW-1185">Reference proteome</keyword>
<sequence>MLNSTTFRARASVVAGILATAFPGVILFALPGLFIPYWKTALPASNAQLGWVTTFAVLASGIFTYVAGVARGRWGTRAMYVISLALQLLALALLLIFPRSLAAVYAWAAIAGTSTTFAYSPSLSAVQEWFPLRGGLVTGLINVSFAGWAALLAPAIASAVVAFGFTGTLYILGAVIVVFSLAAIALSTPRPLEKARIAELAELARANTSGPVRTSATVGQAVRSASFWQVWVIWFAAGAATISMLTFAATYSSYLNEHGAAINSVAVVTAFAAGNGLIRIAISFILDRVGPIVIAALAFFAVGAGYLALIFLQGQAVLTIVALIAGIGLGTMFTTAPSLLTPIFGFKYFGQIFGLVFAGYGIFGALAGPMLGSTLEEYIGFHSVFAYLAALGFLAFVTVLALGRTRARVLTSPRL</sequence>
<evidence type="ECO:0000259" key="7">
    <source>
        <dbReference type="PROSITE" id="PS50850"/>
    </source>
</evidence>
<dbReference type="SUPFAM" id="SSF103473">
    <property type="entry name" value="MFS general substrate transporter"/>
    <property type="match status" value="1"/>
</dbReference>
<comment type="caution">
    <text evidence="8">The sequence shown here is derived from an EMBL/GenBank/DDBJ whole genome shotgun (WGS) entry which is preliminary data.</text>
</comment>
<dbReference type="EMBL" id="JAUSQW010000001">
    <property type="protein sequence ID" value="MDP9800427.1"/>
    <property type="molecule type" value="Genomic_DNA"/>
</dbReference>
<feature type="domain" description="Major facilitator superfamily (MFS) profile" evidence="7">
    <location>
        <begin position="9"/>
        <end position="407"/>
    </location>
</feature>
<feature type="transmembrane region" description="Helical" evidence="6">
    <location>
        <begin position="260"/>
        <end position="282"/>
    </location>
</feature>
<dbReference type="InterPro" id="IPR011701">
    <property type="entry name" value="MFS"/>
</dbReference>
<feature type="transmembrane region" description="Helical" evidence="6">
    <location>
        <begin position="78"/>
        <end position="96"/>
    </location>
</feature>
<proteinExistence type="predicted"/>
<name>A0ABT9N9M9_9ACTO</name>
<dbReference type="InterPro" id="IPR052983">
    <property type="entry name" value="MFS_Riboflavin_Transporter"/>
</dbReference>
<keyword evidence="2" id="KW-0813">Transport</keyword>
<dbReference type="PROSITE" id="PS50850">
    <property type="entry name" value="MFS"/>
    <property type="match status" value="1"/>
</dbReference>
<dbReference type="PANTHER" id="PTHR43385:SF1">
    <property type="entry name" value="RIBOFLAVIN TRANSPORTER RIBJ"/>
    <property type="match status" value="1"/>
</dbReference>
<evidence type="ECO:0000313" key="8">
    <source>
        <dbReference type="EMBL" id="MDP9800427.1"/>
    </source>
</evidence>
<accession>A0ABT9N9M9</accession>
<feature type="transmembrane region" description="Helical" evidence="6">
    <location>
        <begin position="289"/>
        <end position="311"/>
    </location>
</feature>
<feature type="transmembrane region" description="Helical" evidence="6">
    <location>
        <begin position="12"/>
        <end position="37"/>
    </location>
</feature>
<feature type="transmembrane region" description="Helical" evidence="6">
    <location>
        <begin position="102"/>
        <end position="119"/>
    </location>
</feature>
<keyword evidence="3 6" id="KW-0812">Transmembrane</keyword>
<evidence type="ECO:0000256" key="2">
    <source>
        <dbReference type="ARBA" id="ARBA00022448"/>
    </source>
</evidence>
<feature type="transmembrane region" description="Helical" evidence="6">
    <location>
        <begin position="384"/>
        <end position="403"/>
    </location>
</feature>
<evidence type="ECO:0000256" key="3">
    <source>
        <dbReference type="ARBA" id="ARBA00022692"/>
    </source>
</evidence>
<feature type="transmembrane region" description="Helical" evidence="6">
    <location>
        <begin position="49"/>
        <end position="66"/>
    </location>
</feature>
<comment type="subcellular location">
    <subcellularLocation>
        <location evidence="1">Cell membrane</location>
        <topology evidence="1">Multi-pass membrane protein</topology>
    </subcellularLocation>
</comment>
<protein>
    <submittedName>
        <fullName evidence="8">MFS family permease</fullName>
    </submittedName>
</protein>
<evidence type="ECO:0000313" key="9">
    <source>
        <dbReference type="Proteomes" id="UP001235966"/>
    </source>
</evidence>